<feature type="region of interest" description="Disordered" evidence="1">
    <location>
        <begin position="853"/>
        <end position="942"/>
    </location>
</feature>
<proteinExistence type="predicted"/>
<dbReference type="EMBL" id="JADCNM010000002">
    <property type="protein sequence ID" value="KAG0494823.1"/>
    <property type="molecule type" value="Genomic_DNA"/>
</dbReference>
<dbReference type="InterPro" id="IPR039317">
    <property type="entry name" value="TIC"/>
</dbReference>
<evidence type="ECO:0000313" key="2">
    <source>
        <dbReference type="EMBL" id="KAG0494823.1"/>
    </source>
</evidence>
<dbReference type="GO" id="GO:0005634">
    <property type="term" value="C:nucleus"/>
    <property type="evidence" value="ECO:0007669"/>
    <property type="project" value="TreeGrafter"/>
</dbReference>
<gene>
    <name evidence="2" type="ORF">HPP92_005817</name>
</gene>
<feature type="region of interest" description="Disordered" evidence="1">
    <location>
        <begin position="380"/>
        <end position="414"/>
    </location>
</feature>
<feature type="compositionally biased region" description="Basic and acidic residues" evidence="1">
    <location>
        <begin position="400"/>
        <end position="412"/>
    </location>
</feature>
<protein>
    <recommendedName>
        <fullName evidence="4">Protein TIME FOR COFFEE</fullName>
    </recommendedName>
</protein>
<feature type="compositionally biased region" description="Basic and acidic residues" evidence="1">
    <location>
        <begin position="43"/>
        <end position="62"/>
    </location>
</feature>
<feature type="compositionally biased region" description="Low complexity" evidence="1">
    <location>
        <begin position="265"/>
        <end position="280"/>
    </location>
</feature>
<feature type="region of interest" description="Disordered" evidence="1">
    <location>
        <begin position="426"/>
        <end position="498"/>
    </location>
</feature>
<feature type="compositionally biased region" description="Low complexity" evidence="1">
    <location>
        <begin position="191"/>
        <end position="212"/>
    </location>
</feature>
<feature type="compositionally biased region" description="Acidic residues" evidence="1">
    <location>
        <begin position="81"/>
        <end position="100"/>
    </location>
</feature>
<dbReference type="OrthoDB" id="784889at2759"/>
<feature type="compositionally biased region" description="Low complexity" evidence="1">
    <location>
        <begin position="870"/>
        <end position="891"/>
    </location>
</feature>
<feature type="region of interest" description="Disordered" evidence="1">
    <location>
        <begin position="1136"/>
        <end position="1239"/>
    </location>
</feature>
<feature type="compositionally biased region" description="Basic and acidic residues" evidence="1">
    <location>
        <begin position="549"/>
        <end position="559"/>
    </location>
</feature>
<evidence type="ECO:0000256" key="1">
    <source>
        <dbReference type="SAM" id="MobiDB-lite"/>
    </source>
</evidence>
<dbReference type="PANTHER" id="PTHR34798:SF2">
    <property type="entry name" value="PROTEIN TIME FOR COFFEE"/>
    <property type="match status" value="1"/>
</dbReference>
<feature type="compositionally biased region" description="Low complexity" evidence="1">
    <location>
        <begin position="317"/>
        <end position="330"/>
    </location>
</feature>
<feature type="region of interest" description="Disordered" evidence="1">
    <location>
        <begin position="1"/>
        <end position="115"/>
    </location>
</feature>
<feature type="compositionally biased region" description="Polar residues" evidence="1">
    <location>
        <begin position="855"/>
        <end position="869"/>
    </location>
</feature>
<feature type="region of interest" description="Disordered" evidence="1">
    <location>
        <begin position="1252"/>
        <end position="1294"/>
    </location>
</feature>
<feature type="compositionally biased region" description="Polar residues" evidence="1">
    <location>
        <begin position="1255"/>
        <end position="1271"/>
    </location>
</feature>
<accession>A0A835RZJ3</accession>
<feature type="region of interest" description="Disordered" evidence="1">
    <location>
        <begin position="247"/>
        <end position="368"/>
    </location>
</feature>
<feature type="compositionally biased region" description="Low complexity" evidence="1">
    <location>
        <begin position="1190"/>
        <end position="1239"/>
    </location>
</feature>
<feature type="compositionally biased region" description="Low complexity" evidence="1">
    <location>
        <begin position="1141"/>
        <end position="1154"/>
    </location>
</feature>
<dbReference type="PANTHER" id="PTHR34798">
    <property type="entry name" value="PROTEIN TIME FOR COFFEE"/>
    <property type="match status" value="1"/>
</dbReference>
<feature type="compositionally biased region" description="Polar residues" evidence="1">
    <location>
        <begin position="291"/>
        <end position="302"/>
    </location>
</feature>
<sequence>MDRIREARRGTIASANGGLSRRRQRSSSLRDSPEEDGATEMQEMSRLRDRGIKKDRDFDRSTRNKRRRSDTMMHGGHREDGDDTSEESVPEEDDYEEEESSAAVRLPFLPAPSPPISASAIQNNLRKGYLAKVVRPSSTGACKVAEEMIGAPIPRKARSSSVKRSQEYWISSGGGGGGGCGACEPVYRQASTSPVRPSPSTASVSPSSSNASKLIGVTNHRPPKTSKSSSIQEIEIEVAEVLFEMTRQNHKHDSKENNKSGNEVSPRFPSPIRISSSPASCQSPVVPPSAQAPNSSPLTTNAPKRKRPRMRFDEETTTSSPSTAAIMTTTGSSAGKLDTEATPPPVGPKVDALSPRSEKNSPSPAVENVAVPICTDSAKVQQESIKQESKLAPEPEDTDDVRAEKKVKESPSNKRILANLDVNLEEPSANETVSSSPREEKFSIDLMVPPSTGKSSSEMESTSVCVAEREPGEMEISPIVEVTKVERENMEKNSTAEPEEIILDEVNGGTPLTAMERYLDAQLDQEKPEKDVTGAHKHHAQQQQPSKTQRTEPKTEKANKTPATSFPLPMQISGWPTGLPPFGYVGQVSPLPPVIPVDGVSNSTKTLQSTHPSQIRPKRCATHFYIAQNILYHKQITRISPFWPSAAGAAPLYASKQFNLNSVPPSDSAILGGPLQGSVPGRNLSSIQEKSSPIPAGHLNLPVKDKINGVIPLGDGSQRKQPILQQSSQAGSAGNMLAPAFIFPLNQQQSAVANKPGAAKVIAGSGNTTQSSTATSSPAVGTSVAPGTTMSFNYPGLPPSEAQYLAFLQSNGYPFSIPANVGGAQPYRGVTTPGQAVPILNFSFYPSQMLHPSQLRLQPQPSTTLQQAPQNQNLSTSSGSSSSQKNSQQSQRAPHTSLGAVSAGHSHTPPTKQHHLLPHQPRQLESDSGGGDTPSTADSRVPQAQKTFYGSKFAIPGNSQNFTLISSANLSSSGGNICEKNQQQQAFAMSFSSFGGAAPAAGGNAPQGLDFSSMAHSRALFQSLPDASRHGYQISTAHAAQQQQHKKHEDGKTAADFANAGTIAEDGKIPSAGKVVGNAHAQQHSLTFSRADADSSISSVLGHNSNLIQPQTGGALRVSNQTGTATTAANSVTCTSPLPNPQLQKNQLQPQQQQRAKPAASNSVYIDRLPGNFNATKFPQPLTGFPPTLAQSTTSAQSSHWKAAARAATASPSPASSSAKSQIPTQQQSRNQQQPTHQTQISFGVSPAKIAVSAGGNNAPSLSSAATGSTQNPPSKNSGGSPRSSSVAKAGPSLSSAMPFQKQQLGKNSLSSTSAITPLLPNNRNLPSILGNAQINSISNASSKPQQSSHQSPKQHYPQGQLFFANPYTSQSDAAVAGFLQQHHHRPPQHQPNQSFVPGSAAMLSLGPSPSVVASAPDSSKISLANSRPLTPAGLLQHSAQLAHPLMSAAAAAAAFPYIQTMQSVPLKPSTAAEQKPAGGR</sequence>
<feature type="compositionally biased region" description="Low complexity" evidence="1">
    <location>
        <begin position="1272"/>
        <end position="1286"/>
    </location>
</feature>
<dbReference type="Proteomes" id="UP000639772">
    <property type="component" value="Unassembled WGS sequence"/>
</dbReference>
<reference evidence="2 3" key="1">
    <citation type="journal article" date="2020" name="Nat. Food">
        <title>A phased Vanilla planifolia genome enables genetic improvement of flavour and production.</title>
        <authorList>
            <person name="Hasing T."/>
            <person name="Tang H."/>
            <person name="Brym M."/>
            <person name="Khazi F."/>
            <person name="Huang T."/>
            <person name="Chambers A.H."/>
        </authorList>
    </citation>
    <scope>NUCLEOTIDE SEQUENCE [LARGE SCALE GENOMIC DNA]</scope>
    <source>
        <tissue evidence="2">Leaf</tissue>
    </source>
</reference>
<organism evidence="2 3">
    <name type="scientific">Vanilla planifolia</name>
    <name type="common">Vanilla</name>
    <dbReference type="NCBI Taxonomy" id="51239"/>
    <lineage>
        <taxon>Eukaryota</taxon>
        <taxon>Viridiplantae</taxon>
        <taxon>Streptophyta</taxon>
        <taxon>Embryophyta</taxon>
        <taxon>Tracheophyta</taxon>
        <taxon>Spermatophyta</taxon>
        <taxon>Magnoliopsida</taxon>
        <taxon>Liliopsida</taxon>
        <taxon>Asparagales</taxon>
        <taxon>Orchidaceae</taxon>
        <taxon>Vanilloideae</taxon>
        <taxon>Vanilleae</taxon>
        <taxon>Vanilla</taxon>
    </lineage>
</organism>
<feature type="compositionally biased region" description="Polar residues" evidence="1">
    <location>
        <begin position="933"/>
        <end position="942"/>
    </location>
</feature>
<feature type="compositionally biased region" description="Polar residues" evidence="1">
    <location>
        <begin position="452"/>
        <end position="464"/>
    </location>
</feature>
<name>A0A835RZJ3_VANPL</name>
<evidence type="ECO:0008006" key="4">
    <source>
        <dbReference type="Google" id="ProtNLM"/>
    </source>
</evidence>
<feature type="region of interest" description="Disordered" evidence="1">
    <location>
        <begin position="529"/>
        <end position="568"/>
    </location>
</feature>
<evidence type="ECO:0000313" key="3">
    <source>
        <dbReference type="Proteomes" id="UP000639772"/>
    </source>
</evidence>
<comment type="caution">
    <text evidence="2">The sequence shown here is derived from an EMBL/GenBank/DDBJ whole genome shotgun (WGS) entry which is preliminary data.</text>
</comment>
<feature type="region of interest" description="Disordered" evidence="1">
    <location>
        <begin position="189"/>
        <end position="232"/>
    </location>
</feature>
<dbReference type="GO" id="GO:0042752">
    <property type="term" value="P:regulation of circadian rhythm"/>
    <property type="evidence" value="ECO:0007669"/>
    <property type="project" value="InterPro"/>
</dbReference>
<feature type="region of interest" description="Disordered" evidence="1">
    <location>
        <begin position="1339"/>
        <end position="1358"/>
    </location>
</feature>